<organism evidence="7 8">
    <name type="scientific">Flavobacterium fragile</name>
    <dbReference type="NCBI Taxonomy" id="2949085"/>
    <lineage>
        <taxon>Bacteria</taxon>
        <taxon>Pseudomonadati</taxon>
        <taxon>Bacteroidota</taxon>
        <taxon>Flavobacteriia</taxon>
        <taxon>Flavobacteriales</taxon>
        <taxon>Flavobacteriaceae</taxon>
        <taxon>Flavobacterium</taxon>
    </lineage>
</organism>
<dbReference type="Gene3D" id="3.30.1490.190">
    <property type="match status" value="1"/>
</dbReference>
<evidence type="ECO:0000256" key="6">
    <source>
        <dbReference type="ARBA" id="ARBA00023163"/>
    </source>
</evidence>
<comment type="caution">
    <text evidence="7">The sequence shown here is derived from an EMBL/GenBank/DDBJ whole genome shotgun (WGS) entry which is preliminary data.</text>
</comment>
<evidence type="ECO:0000256" key="5">
    <source>
        <dbReference type="ARBA" id="ARBA00023125"/>
    </source>
</evidence>
<accession>A0ABT0THR9</accession>
<reference evidence="7 8" key="1">
    <citation type="submission" date="2022-05" db="EMBL/GenBank/DDBJ databases">
        <title>Flavobacterium sp., isolated from activated sludge.</title>
        <authorList>
            <person name="Ran Q."/>
        </authorList>
    </citation>
    <scope>NUCLEOTIDE SEQUENCE [LARGE SCALE GENOMIC DNA]</scope>
    <source>
        <strain evidence="7 8">HXWNR69</strain>
    </source>
</reference>
<name>A0ABT0THR9_9FLAO</name>
<evidence type="ECO:0000313" key="8">
    <source>
        <dbReference type="Proteomes" id="UP001203342"/>
    </source>
</evidence>
<dbReference type="InterPro" id="IPR043135">
    <property type="entry name" value="Fur_C"/>
</dbReference>
<dbReference type="EMBL" id="JAMLJN010000006">
    <property type="protein sequence ID" value="MCL9770527.1"/>
    <property type="molecule type" value="Genomic_DNA"/>
</dbReference>
<comment type="similarity">
    <text evidence="1">Belongs to the Fur family.</text>
</comment>
<evidence type="ECO:0000313" key="7">
    <source>
        <dbReference type="EMBL" id="MCL9770527.1"/>
    </source>
</evidence>
<gene>
    <name evidence="7" type="ORF">NAT47_08860</name>
</gene>
<keyword evidence="6" id="KW-0804">Transcription</keyword>
<keyword evidence="2" id="KW-0678">Repressor</keyword>
<keyword evidence="8" id="KW-1185">Reference proteome</keyword>
<dbReference type="InterPro" id="IPR036388">
    <property type="entry name" value="WH-like_DNA-bd_sf"/>
</dbReference>
<dbReference type="PANTHER" id="PTHR33202:SF7">
    <property type="entry name" value="FERRIC UPTAKE REGULATION PROTEIN"/>
    <property type="match status" value="1"/>
</dbReference>
<evidence type="ECO:0000256" key="1">
    <source>
        <dbReference type="ARBA" id="ARBA00007957"/>
    </source>
</evidence>
<keyword evidence="5" id="KW-0238">DNA-binding</keyword>
<keyword evidence="3" id="KW-0862">Zinc</keyword>
<dbReference type="InterPro" id="IPR036390">
    <property type="entry name" value="WH_DNA-bd_sf"/>
</dbReference>
<evidence type="ECO:0000256" key="3">
    <source>
        <dbReference type="ARBA" id="ARBA00022833"/>
    </source>
</evidence>
<dbReference type="Proteomes" id="UP001203342">
    <property type="component" value="Unassembled WGS sequence"/>
</dbReference>
<sequence length="129" mass="15132">MIKRNTKSKQAVIDFLKKHDYGLKPDDLIKELAHFDKVTIYRILQSFLNDGIIHKAISDDGISYYFICKTCKEVHFHNHYHFKCSVCEKVECINDEIEIKLPKNYKLENINFWITGICNNCNKLKSSSS</sequence>
<protein>
    <submittedName>
        <fullName evidence="7">Transcriptional repressor</fullName>
    </submittedName>
</protein>
<evidence type="ECO:0000256" key="2">
    <source>
        <dbReference type="ARBA" id="ARBA00022491"/>
    </source>
</evidence>
<dbReference type="InterPro" id="IPR002481">
    <property type="entry name" value="FUR"/>
</dbReference>
<dbReference type="PANTHER" id="PTHR33202">
    <property type="entry name" value="ZINC UPTAKE REGULATION PROTEIN"/>
    <property type="match status" value="1"/>
</dbReference>
<dbReference type="Pfam" id="PF01475">
    <property type="entry name" value="FUR"/>
    <property type="match status" value="1"/>
</dbReference>
<dbReference type="RefSeq" id="WP_250582040.1">
    <property type="nucleotide sequence ID" value="NZ_JAMLJN010000006.1"/>
</dbReference>
<dbReference type="SUPFAM" id="SSF46785">
    <property type="entry name" value="Winged helix' DNA-binding domain"/>
    <property type="match status" value="1"/>
</dbReference>
<dbReference type="Gene3D" id="1.10.10.10">
    <property type="entry name" value="Winged helix-like DNA-binding domain superfamily/Winged helix DNA-binding domain"/>
    <property type="match status" value="1"/>
</dbReference>
<proteinExistence type="inferred from homology"/>
<keyword evidence="4" id="KW-0805">Transcription regulation</keyword>
<evidence type="ECO:0000256" key="4">
    <source>
        <dbReference type="ARBA" id="ARBA00023015"/>
    </source>
</evidence>